<evidence type="ECO:0000259" key="6">
    <source>
        <dbReference type="SMART" id="SM01360"/>
    </source>
</evidence>
<feature type="domain" description="Alpha-2-macroglobulin bait region" evidence="5">
    <location>
        <begin position="490"/>
        <end position="621"/>
    </location>
</feature>
<evidence type="ECO:0000256" key="2">
    <source>
        <dbReference type="ARBA" id="ARBA00022729"/>
    </source>
</evidence>
<evidence type="ECO:0000313" key="7">
    <source>
        <dbReference type="EMBL" id="BBE31975.1"/>
    </source>
</evidence>
<dbReference type="Gene3D" id="1.50.10.20">
    <property type="match status" value="1"/>
</dbReference>
<dbReference type="SMART" id="SM01359">
    <property type="entry name" value="A2M_N_2"/>
    <property type="match status" value="1"/>
</dbReference>
<dbReference type="GO" id="GO:0005615">
    <property type="term" value="C:extracellular space"/>
    <property type="evidence" value="ECO:0007669"/>
    <property type="project" value="InterPro"/>
</dbReference>
<feature type="domain" description="Alpha-2-macroglobulin" evidence="6">
    <location>
        <begin position="687"/>
        <end position="774"/>
    </location>
</feature>
<dbReference type="RefSeq" id="WP_190614835.1">
    <property type="nucleotide sequence ID" value="NZ_AP018712.1"/>
</dbReference>
<dbReference type="InParanoid" id="A0A7G1G6Z3"/>
<organism evidence="7 8">
    <name type="scientific">Tepiditoga spiralis</name>
    <dbReference type="NCBI Taxonomy" id="2108365"/>
    <lineage>
        <taxon>Bacteria</taxon>
        <taxon>Thermotogati</taxon>
        <taxon>Thermotogota</taxon>
        <taxon>Thermotogae</taxon>
        <taxon>Petrotogales</taxon>
        <taxon>Petrotogaceae</taxon>
        <taxon>Tepiditoga</taxon>
    </lineage>
</organism>
<dbReference type="Pfam" id="PF00207">
    <property type="entry name" value="A2M"/>
    <property type="match status" value="1"/>
</dbReference>
<dbReference type="InterPro" id="IPR002890">
    <property type="entry name" value="MG2"/>
</dbReference>
<dbReference type="Pfam" id="PF01835">
    <property type="entry name" value="MG2"/>
    <property type="match status" value="1"/>
</dbReference>
<protein>
    <submittedName>
        <fullName evidence="7">UPF0192 protein</fullName>
    </submittedName>
</protein>
<dbReference type="Gene3D" id="2.20.130.20">
    <property type="match status" value="1"/>
</dbReference>
<feature type="transmembrane region" description="Helical" evidence="4">
    <location>
        <begin position="7"/>
        <end position="23"/>
    </location>
</feature>
<evidence type="ECO:0000259" key="5">
    <source>
        <dbReference type="SMART" id="SM01359"/>
    </source>
</evidence>
<dbReference type="GO" id="GO:0004866">
    <property type="term" value="F:endopeptidase inhibitor activity"/>
    <property type="evidence" value="ECO:0007669"/>
    <property type="project" value="InterPro"/>
</dbReference>
<dbReference type="Pfam" id="PF17973">
    <property type="entry name" value="bMG10"/>
    <property type="match status" value="1"/>
</dbReference>
<dbReference type="PANTHER" id="PTHR11412:SF136">
    <property type="entry name" value="CD109 ANTIGEN"/>
    <property type="match status" value="1"/>
</dbReference>
<dbReference type="InterPro" id="IPR050473">
    <property type="entry name" value="A2M/Complement_sys"/>
</dbReference>
<gene>
    <name evidence="7" type="ORF">OSSY52_21160</name>
</gene>
<accession>A0A7G1G6Z3</accession>
<reference evidence="7 8" key="1">
    <citation type="submission" date="2018-06" db="EMBL/GenBank/DDBJ databases">
        <title>Genome sequencing of Oceanotoga sp. sy52.</title>
        <authorList>
            <person name="Mori K."/>
        </authorList>
    </citation>
    <scope>NUCLEOTIDE SEQUENCE [LARGE SCALE GENOMIC DNA]</scope>
    <source>
        <strain evidence="8">sy52</strain>
    </source>
</reference>
<dbReference type="SUPFAM" id="SSF48239">
    <property type="entry name" value="Terpenoid cyclases/Protein prenyltransferases"/>
    <property type="match status" value="1"/>
</dbReference>
<dbReference type="InterPro" id="IPR041246">
    <property type="entry name" value="Bact_MG10"/>
</dbReference>
<dbReference type="Pfam" id="PF07678">
    <property type="entry name" value="TED_complement"/>
    <property type="match status" value="1"/>
</dbReference>
<dbReference type="Pfam" id="PF07703">
    <property type="entry name" value="A2M_BRD"/>
    <property type="match status" value="1"/>
</dbReference>
<dbReference type="EMBL" id="AP018712">
    <property type="protein sequence ID" value="BBE31975.1"/>
    <property type="molecule type" value="Genomic_DNA"/>
</dbReference>
<dbReference type="InterPro" id="IPR011626">
    <property type="entry name" value="Alpha-macroglobulin_TED"/>
</dbReference>
<dbReference type="PANTHER" id="PTHR11412">
    <property type="entry name" value="MACROGLOBULIN / COMPLEMENT"/>
    <property type="match status" value="1"/>
</dbReference>
<dbReference type="InterPro" id="IPR008930">
    <property type="entry name" value="Terpenoid_cyclase/PrenylTrfase"/>
</dbReference>
<name>A0A7G1G6Z3_9BACT</name>
<keyword evidence="4" id="KW-1133">Transmembrane helix</keyword>
<keyword evidence="3" id="KW-0882">Thioester bond</keyword>
<sequence>MKKSINFIIFILFITINYAYVYISGNNVILPNQKIKIIGNNENQIMMKVYKIIYPEKIFLEGYPLEKVSKRFVMDKIITGKKIEYSFKISEPGYYFITFEKNNKIISSGQVMVTNVDFINIYDGKNLFVKTYDSNGNNVKADIYLITDKIEKFSNISELKMKIMNLKKIVVKYKNSYRFTRVYKIWKSYKDNPVKIITDRNIYKPGQTVKFKILSFLKNNNVYNLSNIQKISYKIKDPSNIDIKTNEIETKNGMYDGSVFISKDAPLGYYNIELTCNNEKYYYGFYVQDYEKPEYKINISSDKTEYYLNDTINFKINLEYYNGNPVGNAKIAFYIYANNYPNSQLAFSGINYTNEKGVLNIPVKINKKIEGDYTLKIITIDENQRQLKDEFSVKVYSGNYKITSDKGYYTSLPNKDITISGTVTDRKNIFQNGTIKLFTEDSTLISTAQVLNGRYTIKANFKKEKYYNLKLLYKNSEKSLNIYISNNVKVQKKLINNFKKMGNEITFDVSRIKGNGVFILSGNNLYDIKIFNEKNTSYTFKLPKNTLERNLFLNAIIFTKNGIYKDSKEIDLNKINSLKYNYTLKLEKNLYKPKENIKLSIDAEQDGIFLLNVVDESLYAISKDNTRLLESLYPKLYSPSILINTGNSYIYFPYSAKYFDIEQSHKFASYKKSEEVKVNTREYFPETALWLTVKTKNKHAEINFKNPDTLTTWRITSYGISNEKMQKQSIKYKTNLDFYIRPILPNFAIKGDTINFDIVVYNSLEKEITIPYKNISKNIINIYPESGQVTVSAKSNKVIHLQMKAINIGKEIIEFDYDKDIVKLPFEVKSQNLINEKIDLINTKSGYLVKKGSYYREFSIDSLIDDTLNYLSNYPYRCSEQTISTSYPLLIAYKNGYTVKNMDIIAKQAIQRLYKYQATDGGWGWWNYDSSNPELTAYVMEGIYELNKNYYISKSVINKGLEFLKKHINSGYIYYVLKLYGININYKPITIYDKVYYAFFNDTLSYVLNDIEEINDIAFLKYKDNNYYYSNVDINSALLKLLLKKDPNNPIIMKIFKYLIMQKKSYSWYSTKENARMLELLIKFKDNFKFGKEDIFKKAQEDTLIKNKYIEIKSVENINSNINNGIDLEKNLYKKINIPVSKDNKIQYVDAFININEKIIPTKVDFIETKFIVKNNLIIIKNNYEKGDWIIEPNLKIGYDGNFVYINNLKFKNIKEIQKTKDYIYLLNDDLIEYNTQTNKYKTILKNVYSFSILNNNPIAIIKLNEKFYVYFKDVYKKIDKYYNIDTLNNKIYLFRNNTYEYDFKENTLKKLFPVSGDKIININKNSITLNNIKFQGNENFIGAKNGSYKVTFENKKINLKNGDILKISLNLSSIIPNYINVEDRLPGNVQILKRYQEKVLQDNNKFYSYWYDAWDYWYSGREFRKDRVSFFSNGYTNGKFYYYFKFINSGKIKILPAFGSTMYWSGTYGTSKEYNLEVQ</sequence>
<dbReference type="KEGG" id="ocy:OSSY52_21160"/>
<proteinExistence type="inferred from homology"/>
<keyword evidence="8" id="KW-1185">Reference proteome</keyword>
<dbReference type="InterPro" id="IPR001599">
    <property type="entry name" value="Macroglobln_a2"/>
</dbReference>
<keyword evidence="4" id="KW-0472">Membrane</keyword>
<comment type="similarity">
    <text evidence="1">Belongs to the protease inhibitor I39 (alpha-2-macroglobulin) family. Bacterial alpha-2-macroglobulin subfamily.</text>
</comment>
<dbReference type="Gene3D" id="2.60.40.1930">
    <property type="match status" value="1"/>
</dbReference>
<dbReference type="SMART" id="SM01360">
    <property type="entry name" value="A2M"/>
    <property type="match status" value="1"/>
</dbReference>
<evidence type="ECO:0000256" key="1">
    <source>
        <dbReference type="ARBA" id="ARBA00010556"/>
    </source>
</evidence>
<keyword evidence="2" id="KW-0732">Signal</keyword>
<evidence type="ECO:0000256" key="4">
    <source>
        <dbReference type="SAM" id="Phobius"/>
    </source>
</evidence>
<dbReference type="Proteomes" id="UP000516361">
    <property type="component" value="Chromosome"/>
</dbReference>
<evidence type="ECO:0000256" key="3">
    <source>
        <dbReference type="ARBA" id="ARBA00022966"/>
    </source>
</evidence>
<evidence type="ECO:0000313" key="8">
    <source>
        <dbReference type="Proteomes" id="UP000516361"/>
    </source>
</evidence>
<dbReference type="InterPro" id="IPR011625">
    <property type="entry name" value="A2M_N_BRD"/>
</dbReference>
<keyword evidence="4" id="KW-0812">Transmembrane</keyword>